<evidence type="ECO:0000256" key="1">
    <source>
        <dbReference type="SAM" id="MobiDB-lite"/>
    </source>
</evidence>
<reference evidence="2 3" key="1">
    <citation type="submission" date="2024-06" db="EMBL/GenBank/DDBJ databases">
        <title>A chromosome-level genome assembly of beet webworm, Loxostege sticticalis.</title>
        <authorList>
            <person name="Zhang Y."/>
        </authorList>
    </citation>
    <scope>NUCLEOTIDE SEQUENCE [LARGE SCALE GENOMIC DNA]</scope>
    <source>
        <strain evidence="2">AQ028</strain>
        <tissue evidence="2">Male pupae</tissue>
    </source>
</reference>
<evidence type="ECO:0000313" key="3">
    <source>
        <dbReference type="Proteomes" id="UP001549921"/>
    </source>
</evidence>
<name>A0ABD0SPB6_LOXSC</name>
<sequence length="241" mass="27546">MWNHLSGGRCGAAADRAALPARRGPRNRDNSFISPNKLYQTKRACPCICSPSCSRCSWPTRPPRTHARRRPQSETAAPCNRTEALQFPARPIRSLHPGGVGLMMTNKRRRECDDSDRRVKRQRRRKRSHSEPATDTDSAEKRQALKRLFGRFCSVEMDPQRDEEPDTPEYEEEEESLFGNENEDPLLDSVPVDMDPEQLGFLVCAQETLRFLHGRGIPPQHPVFARLRSRLLRGIDEMAMA</sequence>
<feature type="compositionally biased region" description="Acidic residues" evidence="1">
    <location>
        <begin position="161"/>
        <end position="181"/>
    </location>
</feature>
<protein>
    <submittedName>
        <fullName evidence="2">Uncharacterized protein</fullName>
    </submittedName>
</protein>
<feature type="region of interest" description="Disordered" evidence="1">
    <location>
        <begin position="16"/>
        <end position="35"/>
    </location>
</feature>
<accession>A0ABD0SPB6</accession>
<proteinExistence type="predicted"/>
<feature type="compositionally biased region" description="Basic residues" evidence="1">
    <location>
        <begin position="118"/>
        <end position="128"/>
    </location>
</feature>
<organism evidence="2 3">
    <name type="scientific">Loxostege sticticalis</name>
    <name type="common">Beet webworm moth</name>
    <dbReference type="NCBI Taxonomy" id="481309"/>
    <lineage>
        <taxon>Eukaryota</taxon>
        <taxon>Metazoa</taxon>
        <taxon>Ecdysozoa</taxon>
        <taxon>Arthropoda</taxon>
        <taxon>Hexapoda</taxon>
        <taxon>Insecta</taxon>
        <taxon>Pterygota</taxon>
        <taxon>Neoptera</taxon>
        <taxon>Endopterygota</taxon>
        <taxon>Lepidoptera</taxon>
        <taxon>Glossata</taxon>
        <taxon>Ditrysia</taxon>
        <taxon>Pyraloidea</taxon>
        <taxon>Crambidae</taxon>
        <taxon>Pyraustinae</taxon>
        <taxon>Loxostege</taxon>
    </lineage>
</organism>
<dbReference type="Proteomes" id="UP001549921">
    <property type="component" value="Unassembled WGS sequence"/>
</dbReference>
<gene>
    <name evidence="2" type="ORF">ABMA28_005078</name>
</gene>
<dbReference type="AlphaFoldDB" id="A0ABD0SPB6"/>
<evidence type="ECO:0000313" key="2">
    <source>
        <dbReference type="EMBL" id="KAL0821637.1"/>
    </source>
</evidence>
<feature type="region of interest" description="Disordered" evidence="1">
    <location>
        <begin position="155"/>
        <end position="181"/>
    </location>
</feature>
<feature type="region of interest" description="Disordered" evidence="1">
    <location>
        <begin position="58"/>
        <end position="141"/>
    </location>
</feature>
<comment type="caution">
    <text evidence="2">The sequence shown here is derived from an EMBL/GenBank/DDBJ whole genome shotgun (WGS) entry which is preliminary data.</text>
</comment>
<dbReference type="EMBL" id="JBEDNZ010000017">
    <property type="protein sequence ID" value="KAL0821637.1"/>
    <property type="molecule type" value="Genomic_DNA"/>
</dbReference>